<reference evidence="1" key="2">
    <citation type="submission" date="2018-05" db="EMBL/GenBank/DDBJ databases">
        <title>OmerRS3 (Oryza meridionalis Reference Sequence Version 3).</title>
        <authorList>
            <person name="Zhang J."/>
            <person name="Kudrna D."/>
            <person name="Lee S."/>
            <person name="Talag J."/>
            <person name="Welchert J."/>
            <person name="Wing R.A."/>
        </authorList>
    </citation>
    <scope>NUCLEOTIDE SEQUENCE [LARGE SCALE GENOMIC DNA]</scope>
    <source>
        <strain evidence="1">cv. OR44</strain>
    </source>
</reference>
<proteinExistence type="predicted"/>
<name>A0A0E0DZ36_9ORYZ</name>
<evidence type="ECO:0000313" key="1">
    <source>
        <dbReference type="EnsemblPlants" id="OMERI06G09060.1"/>
    </source>
</evidence>
<dbReference type="HOGENOM" id="CLU_2065248_0_0_1"/>
<organism evidence="1">
    <name type="scientific">Oryza meridionalis</name>
    <dbReference type="NCBI Taxonomy" id="40149"/>
    <lineage>
        <taxon>Eukaryota</taxon>
        <taxon>Viridiplantae</taxon>
        <taxon>Streptophyta</taxon>
        <taxon>Embryophyta</taxon>
        <taxon>Tracheophyta</taxon>
        <taxon>Spermatophyta</taxon>
        <taxon>Magnoliopsida</taxon>
        <taxon>Liliopsida</taxon>
        <taxon>Poales</taxon>
        <taxon>Poaceae</taxon>
        <taxon>BOP clade</taxon>
        <taxon>Oryzoideae</taxon>
        <taxon>Oryzeae</taxon>
        <taxon>Oryzinae</taxon>
        <taxon>Oryza</taxon>
    </lineage>
</organism>
<keyword evidence="2" id="KW-1185">Reference proteome</keyword>
<evidence type="ECO:0000313" key="2">
    <source>
        <dbReference type="Proteomes" id="UP000008021"/>
    </source>
</evidence>
<protein>
    <submittedName>
        <fullName evidence="1">Uncharacterized protein</fullName>
    </submittedName>
</protein>
<dbReference type="Proteomes" id="UP000008021">
    <property type="component" value="Chromosome 6"/>
</dbReference>
<dbReference type="AlphaFoldDB" id="A0A0E0DZ36"/>
<dbReference type="EnsemblPlants" id="OMERI06G09060.1">
    <property type="protein sequence ID" value="OMERI06G09060.1"/>
    <property type="gene ID" value="OMERI06G09060"/>
</dbReference>
<sequence length="119" mass="13397">MVYTSRGRGRHGWRPAASLNLARTPSVASWTTDRQKRLAIVAYWTTDRQGRARRLLCHGKPGRAAVVAQRRNGPRPWDQHLGAGSLFRLFSSPVTGISNLEFRIQSFRLADEPIDAMNV</sequence>
<accession>A0A0E0DZ36</accession>
<reference evidence="1" key="1">
    <citation type="submission" date="2015-04" db="UniProtKB">
        <authorList>
            <consortium name="EnsemblPlants"/>
        </authorList>
    </citation>
    <scope>IDENTIFICATION</scope>
</reference>
<dbReference type="Gramene" id="OMERI06G09060.1">
    <property type="protein sequence ID" value="OMERI06G09060.1"/>
    <property type="gene ID" value="OMERI06G09060"/>
</dbReference>